<organism evidence="1 2">
    <name type="scientific">Micromonospora parva</name>
    <dbReference type="NCBI Taxonomy" id="1464048"/>
    <lineage>
        <taxon>Bacteria</taxon>
        <taxon>Bacillati</taxon>
        <taxon>Actinomycetota</taxon>
        <taxon>Actinomycetes</taxon>
        <taxon>Micromonosporales</taxon>
        <taxon>Micromonosporaceae</taxon>
        <taxon>Micromonospora</taxon>
    </lineage>
</organism>
<evidence type="ECO:0000313" key="2">
    <source>
        <dbReference type="Proteomes" id="UP001602287"/>
    </source>
</evidence>
<accession>A0ABW6W1R4</accession>
<gene>
    <name evidence="1" type="ORF">ACFY3B_24015</name>
</gene>
<reference evidence="1 2" key="1">
    <citation type="submission" date="2024-10" db="EMBL/GenBank/DDBJ databases">
        <title>The Natural Products Discovery Center: Release of the First 8490 Sequenced Strains for Exploring Actinobacteria Biosynthetic Diversity.</title>
        <authorList>
            <person name="Kalkreuter E."/>
            <person name="Kautsar S.A."/>
            <person name="Yang D."/>
            <person name="Bader C.D."/>
            <person name="Teijaro C.N."/>
            <person name="Fluegel L."/>
            <person name="Davis C.M."/>
            <person name="Simpson J.R."/>
            <person name="Lauterbach L."/>
            <person name="Steele A.D."/>
            <person name="Gui C."/>
            <person name="Meng S."/>
            <person name="Li G."/>
            <person name="Viehrig K."/>
            <person name="Ye F."/>
            <person name="Su P."/>
            <person name="Kiefer A.F."/>
            <person name="Nichols A."/>
            <person name="Cepeda A.J."/>
            <person name="Yan W."/>
            <person name="Fan B."/>
            <person name="Jiang Y."/>
            <person name="Adhikari A."/>
            <person name="Zheng C.-J."/>
            <person name="Schuster L."/>
            <person name="Cowan T.M."/>
            <person name="Smanski M.J."/>
            <person name="Chevrette M.G."/>
            <person name="De Carvalho L.P.S."/>
            <person name="Shen B."/>
        </authorList>
    </citation>
    <scope>NUCLEOTIDE SEQUENCE [LARGE SCALE GENOMIC DNA]</scope>
    <source>
        <strain evidence="1 2">NPDC000140</strain>
    </source>
</reference>
<evidence type="ECO:0000313" key="1">
    <source>
        <dbReference type="EMBL" id="MFF5202677.1"/>
    </source>
</evidence>
<dbReference type="RefSeq" id="WP_387222003.1">
    <property type="nucleotide sequence ID" value="NZ_JBIAZM010000010.1"/>
</dbReference>
<comment type="caution">
    <text evidence="1">The sequence shown here is derived from an EMBL/GenBank/DDBJ whole genome shotgun (WGS) entry which is preliminary data.</text>
</comment>
<sequence>MSEYADASFTLAVYMGVLLVSAEQDMSWAPPGKLRLRFLEWVP</sequence>
<dbReference type="EMBL" id="JBIAZM010000010">
    <property type="protein sequence ID" value="MFF5202677.1"/>
    <property type="molecule type" value="Genomic_DNA"/>
</dbReference>
<protein>
    <submittedName>
        <fullName evidence="1">Uncharacterized protein</fullName>
    </submittedName>
</protein>
<keyword evidence="2" id="KW-1185">Reference proteome</keyword>
<proteinExistence type="predicted"/>
<name>A0ABW6W1R4_9ACTN</name>
<dbReference type="Proteomes" id="UP001602287">
    <property type="component" value="Unassembled WGS sequence"/>
</dbReference>